<evidence type="ECO:0000256" key="1">
    <source>
        <dbReference type="SAM" id="SignalP"/>
    </source>
</evidence>
<evidence type="ECO:0000313" key="4">
    <source>
        <dbReference type="Proteomes" id="UP000269375"/>
    </source>
</evidence>
<organism evidence="2 4">
    <name type="scientific">Chryseobacterium daecheongense</name>
    <dbReference type="NCBI Taxonomy" id="192389"/>
    <lineage>
        <taxon>Bacteria</taxon>
        <taxon>Pseudomonadati</taxon>
        <taxon>Bacteroidota</taxon>
        <taxon>Flavobacteriia</taxon>
        <taxon>Flavobacteriales</taxon>
        <taxon>Weeksellaceae</taxon>
        <taxon>Chryseobacterium group</taxon>
        <taxon>Chryseobacterium</taxon>
    </lineage>
</organism>
<protein>
    <submittedName>
        <fullName evidence="2">Uncharacterized protein</fullName>
    </submittedName>
</protein>
<sequence>MKKYIITFNLALIFSFFIQINAQVAIGKTSVDGSGILDFGTSTTTIRTIVINPINLPTCDATTKGAIASNASTGQLATCNGTAWTNNGASTTSVAVTGTDSGSGVIIGATSSAATGALILESPSKALILPKYSYPDLQIKLPTRGALVYDTTRKAVVYYNGTTWQYF</sequence>
<dbReference type="AlphaFoldDB" id="A0A3N0VVX0"/>
<keyword evidence="5" id="KW-1185">Reference proteome</keyword>
<feature type="chain" id="PRO_5018308989" evidence="1">
    <location>
        <begin position="23"/>
        <end position="167"/>
    </location>
</feature>
<proteinExistence type="predicted"/>
<keyword evidence="1" id="KW-0732">Signal</keyword>
<evidence type="ECO:0000313" key="2">
    <source>
        <dbReference type="EMBL" id="ROH96038.1"/>
    </source>
</evidence>
<dbReference type="EMBL" id="SOQW01000003">
    <property type="protein sequence ID" value="TDX91553.1"/>
    <property type="molecule type" value="Genomic_DNA"/>
</dbReference>
<dbReference type="OrthoDB" id="705292at2"/>
<gene>
    <name evidence="3" type="ORF">BCF50_2689</name>
    <name evidence="2" type="ORF">EGI05_16135</name>
</gene>
<feature type="signal peptide" evidence="1">
    <location>
        <begin position="1"/>
        <end position="22"/>
    </location>
</feature>
<dbReference type="Proteomes" id="UP000295709">
    <property type="component" value="Unassembled WGS sequence"/>
</dbReference>
<name>A0A3N0VVX0_9FLAO</name>
<dbReference type="EMBL" id="RJTX01000004">
    <property type="protein sequence ID" value="ROH96038.1"/>
    <property type="molecule type" value="Genomic_DNA"/>
</dbReference>
<comment type="caution">
    <text evidence="2">The sequence shown here is derived from an EMBL/GenBank/DDBJ whole genome shotgun (WGS) entry which is preliminary data.</text>
</comment>
<reference evidence="3 5" key="2">
    <citation type="submission" date="2019-03" db="EMBL/GenBank/DDBJ databases">
        <title>Genomic Encyclopedia of Archaeal and Bacterial Type Strains, Phase II (KMG-II): from individual species to whole genera.</title>
        <authorList>
            <person name="Goeker M."/>
        </authorList>
    </citation>
    <scope>NUCLEOTIDE SEQUENCE [LARGE SCALE GENOMIC DNA]</scope>
    <source>
        <strain evidence="3 5">DSM 15235</strain>
    </source>
</reference>
<reference evidence="2 4" key="1">
    <citation type="submission" date="2018-11" db="EMBL/GenBank/DDBJ databases">
        <title>Proposal to divide the Flavobacteriaceae and reorganize its genera based on Amino Acid Identity values calculated from whole genome sequences.</title>
        <authorList>
            <person name="Nicholson A.C."/>
            <person name="Gulvik C.A."/>
            <person name="Whitney A.M."/>
            <person name="Humrighouse B.W."/>
            <person name="Bell M."/>
            <person name="Holmes B."/>
            <person name="Steigerwalt A."/>
            <person name="Villarma A."/>
            <person name="Sheth M."/>
            <person name="Batra D."/>
            <person name="Pryor J."/>
            <person name="Bernardet J.-F."/>
            <person name="Hugo C."/>
            <person name="Kampfer P."/>
            <person name="Newman J."/>
            <person name="Mcquiston J.R."/>
        </authorList>
    </citation>
    <scope>NUCLEOTIDE SEQUENCE [LARGE SCALE GENOMIC DNA]</scope>
    <source>
        <strain evidence="2 4">DSM 15235</strain>
    </source>
</reference>
<evidence type="ECO:0000313" key="3">
    <source>
        <dbReference type="EMBL" id="TDX91553.1"/>
    </source>
</evidence>
<evidence type="ECO:0000313" key="5">
    <source>
        <dbReference type="Proteomes" id="UP000295709"/>
    </source>
</evidence>
<dbReference type="RefSeq" id="WP_123264050.1">
    <property type="nucleotide sequence ID" value="NZ_RJTX01000004.1"/>
</dbReference>
<accession>A0A3N0VVX0</accession>
<dbReference type="Proteomes" id="UP000269375">
    <property type="component" value="Unassembled WGS sequence"/>
</dbReference>